<protein>
    <recommendedName>
        <fullName evidence="3">YcjX family protein</fullName>
    </recommendedName>
</protein>
<proteinExistence type="predicted"/>
<dbReference type="PANTHER" id="PTHR38605:SF1">
    <property type="entry name" value="ATPASE"/>
    <property type="match status" value="1"/>
</dbReference>
<comment type="caution">
    <text evidence="1">The sequence shown here is derived from an EMBL/GenBank/DDBJ whole genome shotgun (WGS) entry which is preliminary data.</text>
</comment>
<evidence type="ECO:0008006" key="3">
    <source>
        <dbReference type="Google" id="ProtNLM"/>
    </source>
</evidence>
<evidence type="ECO:0000313" key="2">
    <source>
        <dbReference type="Proteomes" id="UP001156694"/>
    </source>
</evidence>
<reference evidence="2" key="1">
    <citation type="journal article" date="2019" name="Int. J. Syst. Evol. Microbiol.">
        <title>The Global Catalogue of Microorganisms (GCM) 10K type strain sequencing project: providing services to taxonomists for standard genome sequencing and annotation.</title>
        <authorList>
            <consortium name="The Broad Institute Genomics Platform"/>
            <consortium name="The Broad Institute Genome Sequencing Center for Infectious Disease"/>
            <person name="Wu L."/>
            <person name="Ma J."/>
        </authorList>
    </citation>
    <scope>NUCLEOTIDE SEQUENCE [LARGE SCALE GENOMIC DNA]</scope>
    <source>
        <strain evidence="2">NBRC 110140</strain>
    </source>
</reference>
<dbReference type="RefSeq" id="WP_284379588.1">
    <property type="nucleotide sequence ID" value="NZ_BSNN01000008.1"/>
</dbReference>
<evidence type="ECO:0000313" key="1">
    <source>
        <dbReference type="EMBL" id="GLQ36102.1"/>
    </source>
</evidence>
<gene>
    <name evidence="1" type="ORF">GCM10007939_23860</name>
</gene>
<keyword evidence="2" id="KW-1185">Reference proteome</keyword>
<dbReference type="Proteomes" id="UP001156694">
    <property type="component" value="Unassembled WGS sequence"/>
</dbReference>
<dbReference type="EMBL" id="BSNN01000008">
    <property type="protein sequence ID" value="GLQ36102.1"/>
    <property type="molecule type" value="Genomic_DNA"/>
</dbReference>
<dbReference type="InterPro" id="IPR007413">
    <property type="entry name" value="YcjX-like"/>
</dbReference>
<sequence length="458" mass="50959">MQNILENAQERMFETTIRLGVTGLSRAGKTVFITSLIANLLERGRLTQVPAIARGSLAGVYLRPQPNDTLPRFAYEQHLGDILGTNEAPKWPQSTRAISQLRLTFKIHPQGFFSGMRRTHLVHLDIVDYPGEWLLDLPMLKQSYQQWSQQAIEQAKSTRRAKFSQAWRQLEIDPDAPLDETMAQTVAGAYTDYLRHSHDAGLASCSPGRFLLPAELEGSPVLTFAPLLGGGKKGSLYHAFERRFESYKSRVIKPFFRDHLAGIDRQVVLMDVLGAMASGPAAVHDLRQTMVDVLTCFKVGKNGMFSFLFGRSVDRILFAATKADHLHHSQHGAMSRITDALLTDASDRAEFSGAQTQSLALAALRTTVEQRIQHQGQTLDAVRGRVMETGKQAVIYAGELPEDPKQVLLADPDQAAWLNAEYQATRFLPAKNNLRAGDGPPHIRLDRAIEFLIGDKLQ</sequence>
<dbReference type="PANTHER" id="PTHR38605">
    <property type="entry name" value="ATPASE-RELATED"/>
    <property type="match status" value="1"/>
</dbReference>
<dbReference type="PIRSF" id="PIRSF019381">
    <property type="entry name" value="YcjX"/>
    <property type="match status" value="1"/>
</dbReference>
<accession>A0ABQ5VXE9</accession>
<name>A0ABQ5VXE9_9RHOB</name>
<organism evidence="1 2">
    <name type="scientific">Amylibacter marinus</name>
    <dbReference type="NCBI Taxonomy" id="1475483"/>
    <lineage>
        <taxon>Bacteria</taxon>
        <taxon>Pseudomonadati</taxon>
        <taxon>Pseudomonadota</taxon>
        <taxon>Alphaproteobacteria</taxon>
        <taxon>Rhodobacterales</taxon>
        <taxon>Paracoccaceae</taxon>
        <taxon>Amylibacter</taxon>
    </lineage>
</organism>
<dbReference type="Pfam" id="PF04317">
    <property type="entry name" value="DUF463"/>
    <property type="match status" value="1"/>
</dbReference>